<proteinExistence type="predicted"/>
<accession>A0A7R9GWT4</accession>
<organism evidence="1">
    <name type="scientific">Timema cristinae</name>
    <name type="common">Walking stick</name>
    <dbReference type="NCBI Taxonomy" id="61476"/>
    <lineage>
        <taxon>Eukaryota</taxon>
        <taxon>Metazoa</taxon>
        <taxon>Ecdysozoa</taxon>
        <taxon>Arthropoda</taxon>
        <taxon>Hexapoda</taxon>
        <taxon>Insecta</taxon>
        <taxon>Pterygota</taxon>
        <taxon>Neoptera</taxon>
        <taxon>Polyneoptera</taxon>
        <taxon>Phasmatodea</taxon>
        <taxon>Timematodea</taxon>
        <taxon>Timematoidea</taxon>
        <taxon>Timematidae</taxon>
        <taxon>Timema</taxon>
    </lineage>
</organism>
<gene>
    <name evidence="1" type="ORF">TCEB3V08_LOCUS5102</name>
</gene>
<dbReference type="EMBL" id="OC317893">
    <property type="protein sequence ID" value="CAD7399639.1"/>
    <property type="molecule type" value="Genomic_DNA"/>
</dbReference>
<evidence type="ECO:0000313" key="1">
    <source>
        <dbReference type="EMBL" id="CAD7399639.1"/>
    </source>
</evidence>
<name>A0A7R9GWT4_TIMCR</name>
<sequence length="270" mass="30512">MYGTDRCFPPSEKDKQLAVKSRARAVYSDNTCLRYQSDDDNKPEYFVVKEIENIIAANQELADRIACLESIMQHQAQLKSTTVMRDRGSELFSRERRCLCMCRTTSRGNKENVNKDYYALPTAPQLSGQPMSSQITSFAPAHNADRYQAKMGRFMYMCACPCPLEEKEGGTFLIIEHGPAKQNVLLRWCLAINAIHICISSCLENRQMWVSRLKVMVPPLVRDSSDTVKSTGGYTQPLGEFEGDPTNLVETVVVVDDDDDDDDDVDDLVR</sequence>
<reference evidence="1" key="1">
    <citation type="submission" date="2020-11" db="EMBL/GenBank/DDBJ databases">
        <authorList>
            <person name="Tran Van P."/>
        </authorList>
    </citation>
    <scope>NUCLEOTIDE SEQUENCE</scope>
</reference>
<dbReference type="AlphaFoldDB" id="A0A7R9GWT4"/>
<protein>
    <submittedName>
        <fullName evidence="1">Uncharacterized protein</fullName>
    </submittedName>
</protein>